<dbReference type="KEGG" id="bbes:BESB_030120"/>
<dbReference type="GeneID" id="40308064"/>
<comment type="caution">
    <text evidence="1">The sequence shown here is derived from an EMBL/GenBank/DDBJ whole genome shotgun (WGS) entry which is preliminary data.</text>
</comment>
<dbReference type="VEuPathDB" id="ToxoDB:BESB_030120"/>
<dbReference type="Proteomes" id="UP000224006">
    <property type="component" value="Chromosome XIII"/>
</dbReference>
<reference evidence="1 2" key="1">
    <citation type="submission" date="2017-09" db="EMBL/GenBank/DDBJ databases">
        <title>Genome sequencing of Besnoitia besnoiti strain Bb-Ger1.</title>
        <authorList>
            <person name="Schares G."/>
            <person name="Venepally P."/>
            <person name="Lorenzi H.A."/>
        </authorList>
    </citation>
    <scope>NUCLEOTIDE SEQUENCE [LARGE SCALE GENOMIC DNA]</scope>
    <source>
        <strain evidence="1 2">Bb-Ger1</strain>
    </source>
</reference>
<name>A0A2A9LXC5_BESBE</name>
<sequence length="212" mass="23527">MGIRRRLRSCLSSFAIAIRVSVISHKAVAETFAGGILGGSSNSRPQPIQNGASVCTSRKLPRRLCTYSERTATSFAEGTGQHKAQESMESWQDFCWQIRSARRRVADKLDSLYAYEIPTIPGEQGRLKDYLRNPPFLTRYGPTYKTTQANPEHFTDIGADKREMSPIALLRQKEPSEAAGVREDVEGSTVVLERGDYASPTDLLALESLSEN</sequence>
<dbReference type="EMBL" id="NWUJ01000016">
    <property type="protein sequence ID" value="PFH31138.1"/>
    <property type="molecule type" value="Genomic_DNA"/>
</dbReference>
<dbReference type="OrthoDB" id="10289340at2759"/>
<accession>A0A2A9LXC5</accession>
<proteinExistence type="predicted"/>
<keyword evidence="2" id="KW-1185">Reference proteome</keyword>
<protein>
    <submittedName>
        <fullName evidence="1">Uncharacterized protein</fullName>
    </submittedName>
</protein>
<dbReference type="RefSeq" id="XP_029215147.1">
    <property type="nucleotide sequence ID" value="XM_029361680.1"/>
</dbReference>
<evidence type="ECO:0000313" key="1">
    <source>
        <dbReference type="EMBL" id="PFH31138.1"/>
    </source>
</evidence>
<organism evidence="1 2">
    <name type="scientific">Besnoitia besnoiti</name>
    <name type="common">Apicomplexan protozoan</name>
    <dbReference type="NCBI Taxonomy" id="94643"/>
    <lineage>
        <taxon>Eukaryota</taxon>
        <taxon>Sar</taxon>
        <taxon>Alveolata</taxon>
        <taxon>Apicomplexa</taxon>
        <taxon>Conoidasida</taxon>
        <taxon>Coccidia</taxon>
        <taxon>Eucoccidiorida</taxon>
        <taxon>Eimeriorina</taxon>
        <taxon>Sarcocystidae</taxon>
        <taxon>Besnoitia</taxon>
    </lineage>
</organism>
<evidence type="ECO:0000313" key="2">
    <source>
        <dbReference type="Proteomes" id="UP000224006"/>
    </source>
</evidence>
<dbReference type="AlphaFoldDB" id="A0A2A9LXC5"/>
<gene>
    <name evidence="1" type="ORF">BESB_030120</name>
</gene>